<feature type="domain" description="HTH cro/C1-type" evidence="2">
    <location>
        <begin position="5"/>
        <end position="59"/>
    </location>
</feature>
<proteinExistence type="predicted"/>
<dbReference type="PROSITE" id="PS50943">
    <property type="entry name" value="HTH_CROC1"/>
    <property type="match status" value="1"/>
</dbReference>
<protein>
    <submittedName>
        <fullName evidence="3">Transcriptional regulator, HTH-type</fullName>
    </submittedName>
</protein>
<dbReference type="OrthoDB" id="6315255at2"/>
<evidence type="ECO:0000256" key="1">
    <source>
        <dbReference type="ARBA" id="ARBA00023125"/>
    </source>
</evidence>
<dbReference type="Proteomes" id="UP000006094">
    <property type="component" value="Chromosome"/>
</dbReference>
<dbReference type="SUPFAM" id="SSF47413">
    <property type="entry name" value="lambda repressor-like DNA-binding domains"/>
    <property type="match status" value="1"/>
</dbReference>
<dbReference type="Gene3D" id="1.10.260.40">
    <property type="entry name" value="lambda repressor-like DNA-binding domains"/>
    <property type="match status" value="1"/>
</dbReference>
<reference evidence="3 4" key="1">
    <citation type="journal article" date="2012" name="PLoS ONE">
        <title>The purine-utilizing bacterium Clostridium acidurici 9a: a genome-guided metabolic reconsideration.</title>
        <authorList>
            <person name="Hartwich K."/>
            <person name="Poehlein A."/>
            <person name="Daniel R."/>
        </authorList>
    </citation>
    <scope>NUCLEOTIDE SEQUENCE [LARGE SCALE GENOMIC DNA]</scope>
    <source>
        <strain evidence="4">ATCC 7906 / DSM 604 / BCRC 14475 / CIP 104303 / KCTC 5404 / NCIMB 10678 / 9a</strain>
    </source>
</reference>
<keyword evidence="1" id="KW-0238">DNA-binding</keyword>
<dbReference type="EMBL" id="CP003326">
    <property type="protein sequence ID" value="AFS78274.1"/>
    <property type="molecule type" value="Genomic_DNA"/>
</dbReference>
<dbReference type="STRING" id="1128398.Curi_c12630"/>
<evidence type="ECO:0000259" key="2">
    <source>
        <dbReference type="PROSITE" id="PS50943"/>
    </source>
</evidence>
<dbReference type="RefSeq" id="WP_014967411.1">
    <property type="nucleotide sequence ID" value="NC_018664.1"/>
</dbReference>
<dbReference type="CDD" id="cd00093">
    <property type="entry name" value="HTH_XRE"/>
    <property type="match status" value="1"/>
</dbReference>
<gene>
    <name evidence="3" type="ordered locus">Curi_c12630</name>
</gene>
<dbReference type="eggNOG" id="COG1476">
    <property type="taxonomic scope" value="Bacteria"/>
</dbReference>
<accession>K0AYD8</accession>
<evidence type="ECO:0000313" key="4">
    <source>
        <dbReference type="Proteomes" id="UP000006094"/>
    </source>
</evidence>
<name>K0AYD8_GOTA9</name>
<dbReference type="PANTHER" id="PTHR46558:SF11">
    <property type="entry name" value="HTH-TYPE TRANSCRIPTIONAL REGULATOR XRE"/>
    <property type="match status" value="1"/>
</dbReference>
<dbReference type="PANTHER" id="PTHR46558">
    <property type="entry name" value="TRACRIPTIONAL REGULATORY PROTEIN-RELATED-RELATED"/>
    <property type="match status" value="1"/>
</dbReference>
<dbReference type="SMART" id="SM00530">
    <property type="entry name" value="HTH_XRE"/>
    <property type="match status" value="1"/>
</dbReference>
<dbReference type="InterPro" id="IPR001387">
    <property type="entry name" value="Cro/C1-type_HTH"/>
</dbReference>
<dbReference type="HOGENOM" id="CLU_066192_62_4_9"/>
<evidence type="ECO:0000313" key="3">
    <source>
        <dbReference type="EMBL" id="AFS78274.1"/>
    </source>
</evidence>
<dbReference type="AlphaFoldDB" id="K0AYD8"/>
<organism evidence="3 4">
    <name type="scientific">Gottschalkia acidurici (strain ATCC 7906 / DSM 604 / BCRC 14475 / CIP 104303 / KCTC 5404 / NCIMB 10678 / 9a)</name>
    <name type="common">Clostridium acidurici</name>
    <dbReference type="NCBI Taxonomy" id="1128398"/>
    <lineage>
        <taxon>Bacteria</taxon>
        <taxon>Bacillati</taxon>
        <taxon>Bacillota</taxon>
        <taxon>Tissierellia</taxon>
        <taxon>Tissierellales</taxon>
        <taxon>Gottschalkiaceae</taxon>
        <taxon>Gottschalkia</taxon>
    </lineage>
</organism>
<dbReference type="Pfam" id="PF01381">
    <property type="entry name" value="HTH_3"/>
    <property type="match status" value="1"/>
</dbReference>
<keyword evidence="4" id="KW-1185">Reference proteome</keyword>
<dbReference type="InterPro" id="IPR010982">
    <property type="entry name" value="Lambda_DNA-bd_dom_sf"/>
</dbReference>
<dbReference type="GO" id="GO:0003677">
    <property type="term" value="F:DNA binding"/>
    <property type="evidence" value="ECO:0007669"/>
    <property type="project" value="UniProtKB-KW"/>
</dbReference>
<sequence>MYPRIRNLREDNDLNQEAIAKILNISQTTYSRYESGILDIPSESLIKLAKFYKTSIDYLVGLTDEKDPYGRHERY</sequence>
<dbReference type="KEGG" id="cad:Curi_c12630"/>